<feature type="chain" id="PRO_5021874700" evidence="2">
    <location>
        <begin position="20"/>
        <end position="203"/>
    </location>
</feature>
<evidence type="ECO:0000313" key="4">
    <source>
        <dbReference type="Proteomes" id="UP000318571"/>
    </source>
</evidence>
<evidence type="ECO:0000313" key="3">
    <source>
        <dbReference type="EMBL" id="TRY62902.1"/>
    </source>
</evidence>
<feature type="region of interest" description="Disordered" evidence="1">
    <location>
        <begin position="42"/>
        <end position="123"/>
    </location>
</feature>
<protein>
    <submittedName>
        <fullName evidence="3">Uncharacterized protein</fullName>
    </submittedName>
</protein>
<sequence>MKELVALAVLILAASVCMARPQNSNNQRGASYQPISHQVYYGQGRGQQSNNNRNDQRGRGDGGVTIDEYGRDISDTDRASGSPDYGRDRYQEQRGRSRYGSRQTDRSRGRYSNPSAISTEYNPYSYGPSGVTEPGIHDQVIEAEGGNKLEYLDYEKAPRQCPQGWVRDIWGYCREIFHEERRDWDWWENIRRYVMSTQYTGRY</sequence>
<comment type="caution">
    <text evidence="3">The sequence shown here is derived from an EMBL/GenBank/DDBJ whole genome shotgun (WGS) entry which is preliminary data.</text>
</comment>
<dbReference type="Proteomes" id="UP000318571">
    <property type="component" value="Chromosome 10"/>
</dbReference>
<accession>A0A553NBT0</accession>
<dbReference type="OrthoDB" id="10626914at2759"/>
<gene>
    <name evidence="3" type="ORF">TCAL_12299</name>
</gene>
<reference evidence="3 4" key="1">
    <citation type="journal article" date="2018" name="Nat. Ecol. Evol.">
        <title>Genomic signatures of mitonuclear coevolution across populations of Tigriopus californicus.</title>
        <authorList>
            <person name="Barreto F.S."/>
            <person name="Watson E.T."/>
            <person name="Lima T.G."/>
            <person name="Willett C.S."/>
            <person name="Edmands S."/>
            <person name="Li W."/>
            <person name="Burton R.S."/>
        </authorList>
    </citation>
    <scope>NUCLEOTIDE SEQUENCE [LARGE SCALE GENOMIC DNA]</scope>
    <source>
        <strain evidence="3 4">San Diego</strain>
    </source>
</reference>
<evidence type="ECO:0000256" key="2">
    <source>
        <dbReference type="SAM" id="SignalP"/>
    </source>
</evidence>
<feature type="compositionally biased region" description="Basic and acidic residues" evidence="1">
    <location>
        <begin position="68"/>
        <end position="78"/>
    </location>
</feature>
<proteinExistence type="predicted"/>
<dbReference type="AlphaFoldDB" id="A0A553NBT0"/>
<name>A0A553NBT0_TIGCA</name>
<feature type="signal peptide" evidence="2">
    <location>
        <begin position="1"/>
        <end position="19"/>
    </location>
</feature>
<feature type="compositionally biased region" description="Polar residues" evidence="1">
    <location>
        <begin position="110"/>
        <end position="122"/>
    </location>
</feature>
<keyword evidence="4" id="KW-1185">Reference proteome</keyword>
<evidence type="ECO:0000256" key="1">
    <source>
        <dbReference type="SAM" id="MobiDB-lite"/>
    </source>
</evidence>
<organism evidence="3 4">
    <name type="scientific">Tigriopus californicus</name>
    <name type="common">Marine copepod</name>
    <dbReference type="NCBI Taxonomy" id="6832"/>
    <lineage>
        <taxon>Eukaryota</taxon>
        <taxon>Metazoa</taxon>
        <taxon>Ecdysozoa</taxon>
        <taxon>Arthropoda</taxon>
        <taxon>Crustacea</taxon>
        <taxon>Multicrustacea</taxon>
        <taxon>Hexanauplia</taxon>
        <taxon>Copepoda</taxon>
        <taxon>Harpacticoida</taxon>
        <taxon>Harpacticidae</taxon>
        <taxon>Tigriopus</taxon>
    </lineage>
</organism>
<dbReference type="EMBL" id="VCGU01000458">
    <property type="protein sequence ID" value="TRY62902.1"/>
    <property type="molecule type" value="Genomic_DNA"/>
</dbReference>
<feature type="compositionally biased region" description="Basic and acidic residues" evidence="1">
    <location>
        <begin position="85"/>
        <end position="95"/>
    </location>
</feature>
<keyword evidence="2" id="KW-0732">Signal</keyword>